<keyword evidence="3" id="KW-1185">Reference proteome</keyword>
<accession>A0A839SVV6</accession>
<feature type="signal peptide" evidence="1">
    <location>
        <begin position="1"/>
        <end position="22"/>
    </location>
</feature>
<gene>
    <name evidence="2" type="ORF">FHR98_001913</name>
</gene>
<reference evidence="2 3" key="1">
    <citation type="submission" date="2020-08" db="EMBL/GenBank/DDBJ databases">
        <title>Genomic Encyclopedia of Type Strains, Phase III (KMG-III): the genomes of soil and plant-associated and newly described type strains.</title>
        <authorList>
            <person name="Whitman W."/>
        </authorList>
    </citation>
    <scope>NUCLEOTIDE SEQUENCE [LARGE SCALE GENOMIC DNA]</scope>
    <source>
        <strain evidence="2 3">CECT 8803</strain>
    </source>
</reference>
<dbReference type="Pfam" id="PF11376">
    <property type="entry name" value="DUF3179"/>
    <property type="match status" value="1"/>
</dbReference>
<evidence type="ECO:0008006" key="4">
    <source>
        <dbReference type="Google" id="ProtNLM"/>
    </source>
</evidence>
<proteinExistence type="predicted"/>
<keyword evidence="1" id="KW-0732">Signal</keyword>
<dbReference type="Proteomes" id="UP000581135">
    <property type="component" value="Unassembled WGS sequence"/>
</dbReference>
<sequence>MKRVARAFFAFVFLSTAGISAAAAQNDPSSWSYEWPDTDFTKTSIDLGEVISGGPPKDGIPAIDDPKFKPQAEIEGIAETEPVIGLIVNGEAKAYPLRVLTWHEIVNDTIGEIPVAVTYCPLCNAAIVFDRRIDGKVLDFGTTGKLRHSDLVMYDRQTESWWQQFLGEAIVGDLTGKQLAVLPARLESYGSFKKRRPDGLVLVPENPDLRPYGANPYSGYDSASVPFLYRGGYPKGIAPMAYVVVVGEEAWSLDSLKKAGTINADNLVLEWKPGMNSALDSRRIADGQDIGQITAMRDGVEVAYDLTFAFVFHAFKPDGMLNR</sequence>
<evidence type="ECO:0000313" key="2">
    <source>
        <dbReference type="EMBL" id="MBB3065626.1"/>
    </source>
</evidence>
<comment type="caution">
    <text evidence="2">The sequence shown here is derived from an EMBL/GenBank/DDBJ whole genome shotgun (WGS) entry which is preliminary data.</text>
</comment>
<evidence type="ECO:0000313" key="3">
    <source>
        <dbReference type="Proteomes" id="UP000581135"/>
    </source>
</evidence>
<dbReference type="EMBL" id="JACHXA010000004">
    <property type="protein sequence ID" value="MBB3065626.1"/>
    <property type="molecule type" value="Genomic_DNA"/>
</dbReference>
<dbReference type="AlphaFoldDB" id="A0A839SVV6"/>
<name>A0A839SVV6_9PROT</name>
<organism evidence="2 3">
    <name type="scientific">Limibacillus halophilus</name>
    <dbReference type="NCBI Taxonomy" id="1579333"/>
    <lineage>
        <taxon>Bacteria</taxon>
        <taxon>Pseudomonadati</taxon>
        <taxon>Pseudomonadota</taxon>
        <taxon>Alphaproteobacteria</taxon>
        <taxon>Rhodospirillales</taxon>
        <taxon>Rhodovibrionaceae</taxon>
        <taxon>Limibacillus</taxon>
    </lineage>
</organism>
<dbReference type="InterPro" id="IPR021516">
    <property type="entry name" value="DUF3179"/>
</dbReference>
<protein>
    <recommendedName>
        <fullName evidence="4">DUF3179 domain-containing protein</fullName>
    </recommendedName>
</protein>
<dbReference type="RefSeq" id="WP_183416435.1">
    <property type="nucleotide sequence ID" value="NZ_JACHXA010000004.1"/>
</dbReference>
<evidence type="ECO:0000256" key="1">
    <source>
        <dbReference type="SAM" id="SignalP"/>
    </source>
</evidence>
<feature type="chain" id="PRO_5032941325" description="DUF3179 domain-containing protein" evidence="1">
    <location>
        <begin position="23"/>
        <end position="323"/>
    </location>
</feature>